<dbReference type="Proteomes" id="UP000270296">
    <property type="component" value="Unassembled WGS sequence"/>
</dbReference>
<dbReference type="AlphaFoldDB" id="A0A183J4K1"/>
<dbReference type="EMBL" id="UZAM01014583">
    <property type="protein sequence ID" value="VDP34751.1"/>
    <property type="molecule type" value="Genomic_DNA"/>
</dbReference>
<sequence length="96" mass="10775">MKAGFCERATIRCLKSVRGNMFVVGEMETEATEGLDEREMHNRQGSTICSWTENRCVERNCKFRPEVVPHSIQLPSQPNARRPCSCKLVTITGGSS</sequence>
<proteinExistence type="predicted"/>
<evidence type="ECO:0000313" key="2">
    <source>
        <dbReference type="Proteomes" id="UP000270296"/>
    </source>
</evidence>
<reference evidence="1 2" key="2">
    <citation type="submission" date="2018-11" db="EMBL/GenBank/DDBJ databases">
        <authorList>
            <consortium name="Pathogen Informatics"/>
        </authorList>
    </citation>
    <scope>NUCLEOTIDE SEQUENCE [LARGE SCALE GENOMIC DNA]</scope>
</reference>
<name>A0A183J4K1_9BILA</name>
<protein>
    <submittedName>
        <fullName evidence="1 3">Uncharacterized protein</fullName>
    </submittedName>
</protein>
<gene>
    <name evidence="1" type="ORF">SBAD_LOCUS10799</name>
</gene>
<organism evidence="3">
    <name type="scientific">Soboliphyme baturini</name>
    <dbReference type="NCBI Taxonomy" id="241478"/>
    <lineage>
        <taxon>Eukaryota</taxon>
        <taxon>Metazoa</taxon>
        <taxon>Ecdysozoa</taxon>
        <taxon>Nematoda</taxon>
        <taxon>Enoplea</taxon>
        <taxon>Dorylaimia</taxon>
        <taxon>Dioctophymatida</taxon>
        <taxon>Dioctophymatoidea</taxon>
        <taxon>Soboliphymatidae</taxon>
        <taxon>Soboliphyme</taxon>
    </lineage>
</organism>
<dbReference type="WBParaSite" id="SBAD_0001117501-mRNA-1">
    <property type="protein sequence ID" value="SBAD_0001117501-mRNA-1"/>
    <property type="gene ID" value="SBAD_0001117501"/>
</dbReference>
<evidence type="ECO:0000313" key="1">
    <source>
        <dbReference type="EMBL" id="VDP34751.1"/>
    </source>
</evidence>
<reference evidence="3" key="1">
    <citation type="submission" date="2016-06" db="UniProtKB">
        <authorList>
            <consortium name="WormBaseParasite"/>
        </authorList>
    </citation>
    <scope>IDENTIFICATION</scope>
</reference>
<evidence type="ECO:0000313" key="3">
    <source>
        <dbReference type="WBParaSite" id="SBAD_0001117501-mRNA-1"/>
    </source>
</evidence>
<accession>A0A183J4K1</accession>
<keyword evidence="2" id="KW-1185">Reference proteome</keyword>